<dbReference type="Proteomes" id="UP000325607">
    <property type="component" value="Unassembled WGS sequence"/>
</dbReference>
<name>A0A5E6TKZ6_PSEFL</name>
<dbReference type="GO" id="GO:0005737">
    <property type="term" value="C:cytoplasm"/>
    <property type="evidence" value="ECO:0007669"/>
    <property type="project" value="TreeGrafter"/>
</dbReference>
<gene>
    <name evidence="2" type="ORF">PS645_02913</name>
</gene>
<dbReference type="InterPro" id="IPR029062">
    <property type="entry name" value="Class_I_gatase-like"/>
</dbReference>
<dbReference type="SUPFAM" id="SSF52317">
    <property type="entry name" value="Class I glutamine amidotransferase-like"/>
    <property type="match status" value="1"/>
</dbReference>
<dbReference type="PANTHER" id="PTHR48094">
    <property type="entry name" value="PROTEIN/NUCLEIC ACID DEGLYCASE DJ-1-RELATED"/>
    <property type="match status" value="1"/>
</dbReference>
<dbReference type="CDD" id="cd03135">
    <property type="entry name" value="GATase1_DJ-1"/>
    <property type="match status" value="1"/>
</dbReference>
<sequence length="212" mass="22941">MKRVLMLLANGVEPMEMAAFTDVLGWADLIGDCPLELVNAGLRRKIVTTFGLSINPGSLLCDLDISSFDALALPGGFEPAGFYEEALSEPFLQTIRHFVEAGKPVASVCVSSVCLGVAGVLRGRNATTYHQEGGKRKNQLLETGALFVDRPVVVDDNIITSSGPGTAAEVAFVLLEQLTSADNATYIRQKMRFATPDRHWFETPQVAEPLMQ</sequence>
<evidence type="ECO:0000313" key="2">
    <source>
        <dbReference type="EMBL" id="VVM93610.1"/>
    </source>
</evidence>
<dbReference type="Gene3D" id="3.40.50.880">
    <property type="match status" value="1"/>
</dbReference>
<dbReference type="PANTHER" id="PTHR48094:SF5">
    <property type="entry name" value="PROTEIN DJ-1 HOMOLOG"/>
    <property type="match status" value="1"/>
</dbReference>
<dbReference type="InterPro" id="IPR050325">
    <property type="entry name" value="Prot/Nucl_acid_deglycase"/>
</dbReference>
<evidence type="ECO:0000259" key="1">
    <source>
        <dbReference type="Pfam" id="PF01965"/>
    </source>
</evidence>
<organism evidence="2 3">
    <name type="scientific">Pseudomonas fluorescens</name>
    <dbReference type="NCBI Taxonomy" id="294"/>
    <lineage>
        <taxon>Bacteria</taxon>
        <taxon>Pseudomonadati</taxon>
        <taxon>Pseudomonadota</taxon>
        <taxon>Gammaproteobacteria</taxon>
        <taxon>Pseudomonadales</taxon>
        <taxon>Pseudomonadaceae</taxon>
        <taxon>Pseudomonas</taxon>
    </lineage>
</organism>
<evidence type="ECO:0000313" key="3">
    <source>
        <dbReference type="Proteomes" id="UP000325607"/>
    </source>
</evidence>
<dbReference type="InterPro" id="IPR002818">
    <property type="entry name" value="DJ-1/PfpI"/>
</dbReference>
<dbReference type="EMBL" id="CABVGX010000021">
    <property type="protein sequence ID" value="VVM93610.1"/>
    <property type="molecule type" value="Genomic_DNA"/>
</dbReference>
<accession>A0A5E6TKZ6</accession>
<dbReference type="Pfam" id="PF01965">
    <property type="entry name" value="DJ-1_PfpI"/>
    <property type="match status" value="1"/>
</dbReference>
<dbReference type="OrthoDB" id="9792284at2"/>
<dbReference type="AlphaFoldDB" id="A0A5E6TKZ6"/>
<proteinExistence type="predicted"/>
<feature type="domain" description="DJ-1/PfpI" evidence="1">
    <location>
        <begin position="2"/>
        <end position="177"/>
    </location>
</feature>
<reference evidence="2 3" key="1">
    <citation type="submission" date="2019-09" db="EMBL/GenBank/DDBJ databases">
        <authorList>
            <person name="Chandra G."/>
            <person name="Truman W A."/>
        </authorList>
    </citation>
    <scope>NUCLEOTIDE SEQUENCE [LARGE SCALE GENOMIC DNA]</scope>
    <source>
        <strain evidence="2">PS645</strain>
    </source>
</reference>
<protein>
    <recommendedName>
        <fullName evidence="1">DJ-1/PfpI domain-containing protein</fullName>
    </recommendedName>
</protein>